<reference evidence="2 3" key="1">
    <citation type="submission" date="2015-12" db="EMBL/GenBank/DDBJ databases">
        <authorList>
            <person name="Shamseldin A."/>
            <person name="Moawad H."/>
            <person name="Abd El-Rahim W.M."/>
            <person name="Sadowsky M.J."/>
        </authorList>
    </citation>
    <scope>NUCLEOTIDE SEQUENCE [LARGE SCALE GENOMIC DNA]</scope>
    <source>
        <strain evidence="2 3">D7</strain>
    </source>
</reference>
<name>A0A126Q3E9_ALTMA</name>
<dbReference type="InterPro" id="IPR001173">
    <property type="entry name" value="Glyco_trans_2-like"/>
</dbReference>
<accession>A0A126Q3E9</accession>
<dbReference type="PANTHER" id="PTHR43179">
    <property type="entry name" value="RHAMNOSYLTRANSFERASE WBBL"/>
    <property type="match status" value="1"/>
</dbReference>
<organism evidence="2 3">
    <name type="scientific">Alteromonas macleodii</name>
    <name type="common">Pseudoalteromonas macleodii</name>
    <dbReference type="NCBI Taxonomy" id="28108"/>
    <lineage>
        <taxon>Bacteria</taxon>
        <taxon>Pseudomonadati</taxon>
        <taxon>Pseudomonadota</taxon>
        <taxon>Gammaproteobacteria</taxon>
        <taxon>Alteromonadales</taxon>
        <taxon>Alteromonadaceae</taxon>
        <taxon>Alteromonas/Salinimonas group</taxon>
        <taxon>Alteromonas</taxon>
    </lineage>
</organism>
<dbReference type="RefSeq" id="WP_061095935.1">
    <property type="nucleotide sequence ID" value="NZ_CP014323.1"/>
</dbReference>
<dbReference type="PANTHER" id="PTHR43179:SF7">
    <property type="entry name" value="RHAMNOSYLTRANSFERASE WBBL"/>
    <property type="match status" value="1"/>
</dbReference>
<evidence type="ECO:0000259" key="1">
    <source>
        <dbReference type="Pfam" id="PF00535"/>
    </source>
</evidence>
<dbReference type="SUPFAM" id="SSF53448">
    <property type="entry name" value="Nucleotide-diphospho-sugar transferases"/>
    <property type="match status" value="1"/>
</dbReference>
<dbReference type="Proteomes" id="UP000063991">
    <property type="component" value="Chromosome"/>
</dbReference>
<evidence type="ECO:0000313" key="2">
    <source>
        <dbReference type="EMBL" id="AMJ99751.1"/>
    </source>
</evidence>
<dbReference type="GO" id="GO:0016740">
    <property type="term" value="F:transferase activity"/>
    <property type="evidence" value="ECO:0007669"/>
    <property type="project" value="UniProtKB-KW"/>
</dbReference>
<keyword evidence="2" id="KW-0808">Transferase</keyword>
<dbReference type="AlphaFoldDB" id="A0A126Q3E9"/>
<dbReference type="EMBL" id="CP014323">
    <property type="protein sequence ID" value="AMJ99751.1"/>
    <property type="molecule type" value="Genomic_DNA"/>
</dbReference>
<sequence length="572" mass="64240">MKKLAMLTVKGAVGLVPRAVRNKLKTNHKLTEFYSRSLQRSGLFYGFPSEKRRMAMYDAYLKQQAQHIQELASSSENYHEIHVVIFGEKSLSLTLESLNRAGVKHERICVVAENSVNESIRCASTISEAVDDLTDSTRLLLLNSGDTITKESLQMFLKCDNGDDIVYCDTDKVNLKARRVSPHFLPDWNPDLQLSTGYVLTGVLCNTDLVKNSAVRSSTIAGLVLELWIKLPHLSVAHIAYTLIHRSSNKKVSLDALADIRKVIEYFTSATSSYNEEIAVNTIQWPVESEPLVSLIIPTKNGKALVQACIESILEKTIYQNYEILLIDNGSDEKESIDYFAELDKHVKIRVLCYPGEFNYSAINNFGVQHACSNSAVIGLVNNDIEVINPYWLTSMVGHAMRKDVGCVGAKLLYSDGRIQHAGVVLGYGGGAGHAHKYFPRYHPGYMKRLIATQNYSAVTAACLLVKKSLFTEVGGLNEEDLTVAFNDVDFCLRVKETDVRNVYCAEAELYHHESVSRGLDHAPEKAARFNRELEFLKQQWGEYIKHDPAYSPNLTLMRENFSIKSKEEFFS</sequence>
<gene>
    <name evidence="2" type="ORF">AVL55_17270</name>
</gene>
<protein>
    <submittedName>
        <fullName evidence="2">Glycosyl transferase</fullName>
    </submittedName>
</protein>
<proteinExistence type="predicted"/>
<dbReference type="Pfam" id="PF00535">
    <property type="entry name" value="Glycos_transf_2"/>
    <property type="match status" value="1"/>
</dbReference>
<dbReference type="OrthoDB" id="9179784at2"/>
<dbReference type="Gene3D" id="3.90.550.10">
    <property type="entry name" value="Spore Coat Polysaccharide Biosynthesis Protein SpsA, Chain A"/>
    <property type="match status" value="1"/>
</dbReference>
<feature type="domain" description="Glycosyltransferase 2-like" evidence="1">
    <location>
        <begin position="294"/>
        <end position="457"/>
    </location>
</feature>
<evidence type="ECO:0000313" key="3">
    <source>
        <dbReference type="Proteomes" id="UP000063991"/>
    </source>
</evidence>
<dbReference type="InterPro" id="IPR029044">
    <property type="entry name" value="Nucleotide-diphossugar_trans"/>
</dbReference>